<feature type="repeat" description="WD" evidence="7">
    <location>
        <begin position="555"/>
        <end position="595"/>
    </location>
</feature>
<feature type="region of interest" description="Disordered" evidence="9">
    <location>
        <begin position="1"/>
        <end position="55"/>
    </location>
</feature>
<dbReference type="InterPro" id="IPR017907">
    <property type="entry name" value="Znf_RING_CS"/>
</dbReference>
<evidence type="ECO:0000256" key="7">
    <source>
        <dbReference type="PROSITE-ProRule" id="PRU00221"/>
    </source>
</evidence>
<keyword evidence="2" id="KW-0479">Metal-binding</keyword>
<dbReference type="Proteomes" id="UP001501940">
    <property type="component" value="Chromosome 10"/>
</dbReference>
<dbReference type="Gene3D" id="3.30.40.10">
    <property type="entry name" value="Zinc/RING finger domain, C3HC4 (zinc finger)"/>
    <property type="match status" value="1"/>
</dbReference>
<feature type="domain" description="RING-type" evidence="10">
    <location>
        <begin position="119"/>
        <end position="157"/>
    </location>
</feature>
<evidence type="ECO:0000313" key="12">
    <source>
        <dbReference type="Proteomes" id="UP001501940"/>
    </source>
</evidence>
<dbReference type="PANTHER" id="PTHR44080:SF1">
    <property type="entry name" value="E3 UBIQUITIN-PROTEIN LIGASE COP1"/>
    <property type="match status" value="1"/>
</dbReference>
<organism evidence="11 12">
    <name type="scientific">Amphiprion ocellaris</name>
    <name type="common">Clown anemonefish</name>
    <dbReference type="NCBI Taxonomy" id="80972"/>
    <lineage>
        <taxon>Eukaryota</taxon>
        <taxon>Metazoa</taxon>
        <taxon>Chordata</taxon>
        <taxon>Craniata</taxon>
        <taxon>Vertebrata</taxon>
        <taxon>Euteleostomi</taxon>
        <taxon>Actinopterygii</taxon>
        <taxon>Neopterygii</taxon>
        <taxon>Teleostei</taxon>
        <taxon>Neoteleostei</taxon>
        <taxon>Acanthomorphata</taxon>
        <taxon>Ovalentaria</taxon>
        <taxon>Pomacentridae</taxon>
        <taxon>Amphiprion</taxon>
    </lineage>
</organism>
<keyword evidence="8" id="KW-0175">Coiled coil</keyword>
<dbReference type="Pfam" id="PF13923">
    <property type="entry name" value="zf-C3HC4_2"/>
    <property type="match status" value="1"/>
</dbReference>
<dbReference type="PANTHER" id="PTHR44080">
    <property type="entry name" value="E3 UBIQUITIN-PROTEIN LIGASE COP1"/>
    <property type="match status" value="1"/>
</dbReference>
<dbReference type="SUPFAM" id="SSF57850">
    <property type="entry name" value="RING/U-box"/>
    <property type="match status" value="1"/>
</dbReference>
<dbReference type="GO" id="GO:0043161">
    <property type="term" value="P:proteasome-mediated ubiquitin-dependent protein catabolic process"/>
    <property type="evidence" value="ECO:0007669"/>
    <property type="project" value="TreeGrafter"/>
</dbReference>
<dbReference type="PROSITE" id="PS50082">
    <property type="entry name" value="WD_REPEATS_2"/>
    <property type="match status" value="2"/>
</dbReference>
<dbReference type="SMART" id="SM00320">
    <property type="entry name" value="WD40"/>
    <property type="match status" value="5"/>
</dbReference>
<dbReference type="InterPro" id="IPR001680">
    <property type="entry name" value="WD40_rpt"/>
</dbReference>
<dbReference type="CDD" id="cd16504">
    <property type="entry name" value="RING-HC_COP1"/>
    <property type="match status" value="1"/>
</dbReference>
<feature type="compositionally biased region" description="Gly residues" evidence="9">
    <location>
        <begin position="27"/>
        <end position="38"/>
    </location>
</feature>
<dbReference type="InterPro" id="IPR013083">
    <property type="entry name" value="Znf_RING/FYVE/PHD"/>
</dbReference>
<reference evidence="11 12" key="1">
    <citation type="submission" date="2022-01" db="EMBL/GenBank/DDBJ databases">
        <title>A chromosome-scale genome assembly of the false clownfish, Amphiprion ocellaris.</title>
        <authorList>
            <person name="Ryu T."/>
        </authorList>
    </citation>
    <scope>NUCLEOTIDE SEQUENCE [LARGE SCALE GENOMIC DNA]</scope>
</reference>
<feature type="compositionally biased region" description="Low complexity" evidence="9">
    <location>
        <begin position="11"/>
        <end position="26"/>
    </location>
</feature>
<dbReference type="SMART" id="SM00184">
    <property type="entry name" value="RING"/>
    <property type="match status" value="1"/>
</dbReference>
<evidence type="ECO:0000256" key="4">
    <source>
        <dbReference type="ARBA" id="ARBA00022771"/>
    </source>
</evidence>
<dbReference type="GO" id="GO:0008270">
    <property type="term" value="F:zinc ion binding"/>
    <property type="evidence" value="ECO:0007669"/>
    <property type="project" value="UniProtKB-KW"/>
</dbReference>
<protein>
    <recommendedName>
        <fullName evidence="10">RING-type domain-containing protein</fullName>
    </recommendedName>
</protein>
<feature type="repeat" description="WD" evidence="7">
    <location>
        <begin position="469"/>
        <end position="511"/>
    </location>
</feature>
<evidence type="ECO:0000259" key="10">
    <source>
        <dbReference type="PROSITE" id="PS50089"/>
    </source>
</evidence>
<feature type="compositionally biased region" description="Low complexity" evidence="9">
    <location>
        <begin position="39"/>
        <end position="54"/>
    </location>
</feature>
<dbReference type="PROSITE" id="PS00678">
    <property type="entry name" value="WD_REPEATS_1"/>
    <property type="match status" value="1"/>
</dbReference>
<evidence type="ECO:0000313" key="11">
    <source>
        <dbReference type="Ensembl" id="ENSAOCP00000077347.1"/>
    </source>
</evidence>
<feature type="coiled-coil region" evidence="8">
    <location>
        <begin position="214"/>
        <end position="278"/>
    </location>
</feature>
<reference evidence="11" key="3">
    <citation type="submission" date="2025-09" db="UniProtKB">
        <authorList>
            <consortium name="Ensembl"/>
        </authorList>
    </citation>
    <scope>IDENTIFICATION</scope>
</reference>
<dbReference type="GO" id="GO:0061630">
    <property type="term" value="F:ubiquitin protein ligase activity"/>
    <property type="evidence" value="ECO:0007669"/>
    <property type="project" value="InterPro"/>
</dbReference>
<dbReference type="InterPro" id="IPR036322">
    <property type="entry name" value="WD40_repeat_dom_sf"/>
</dbReference>
<evidence type="ECO:0000256" key="2">
    <source>
        <dbReference type="ARBA" id="ARBA00022723"/>
    </source>
</evidence>
<proteinExistence type="predicted"/>
<dbReference type="Pfam" id="PF00400">
    <property type="entry name" value="WD40"/>
    <property type="match status" value="4"/>
</dbReference>
<keyword evidence="4 6" id="KW-0863">Zinc-finger</keyword>
<keyword evidence="5" id="KW-0862">Zinc</keyword>
<name>A0AAQ6AJL9_AMPOC</name>
<feature type="compositionally biased region" description="Polar residues" evidence="9">
    <location>
        <begin position="1"/>
        <end position="10"/>
    </location>
</feature>
<dbReference type="InterPro" id="IPR001841">
    <property type="entry name" value="Znf_RING"/>
</dbReference>
<dbReference type="GeneTree" id="ENSGT00920000149161"/>
<keyword evidence="12" id="KW-1185">Reference proteome</keyword>
<dbReference type="Ensembl" id="ENSAOCT00000064380.1">
    <property type="protein sequence ID" value="ENSAOCP00000077347.1"/>
    <property type="gene ID" value="ENSAOCG00000013641.2"/>
</dbReference>
<dbReference type="Gene3D" id="2.130.10.10">
    <property type="entry name" value="YVTN repeat-like/Quinoprotein amine dehydrogenase"/>
    <property type="match status" value="1"/>
</dbReference>
<dbReference type="InterPro" id="IPR019775">
    <property type="entry name" value="WD40_repeat_CS"/>
</dbReference>
<evidence type="ECO:0000256" key="8">
    <source>
        <dbReference type="SAM" id="Coils"/>
    </source>
</evidence>
<evidence type="ECO:0000256" key="5">
    <source>
        <dbReference type="ARBA" id="ARBA00022833"/>
    </source>
</evidence>
<sequence length="656" mass="74095">MMSSNRPQQNAGGASSVPSTSSSSSTGGTGNTNGGGGSNPVMSNGNNSGNVVPSRSLTAASDGVLSVPTLAAVPSSRGGFASLGRPSATSGSRKKSLHQAPLYNGLLNSYEDKSNDFVCPICFEMIEEAHMTKCGHSFCFKCIRQSLEDSNRCPKCNYIVDNVDQLYPNFLVNELILKQKQRSEEKRLKLDHPNGSRWQVFQDVLSPDQENLDLANVNLMLELLVQKKKQLEAESQAAQRQILMEFLKEARRNKREQLEQLQKELNFLEEDIKRVEVMKLYVRFDRIDVRLNLTILWELFVQGKRQTWYNSTLASRRKRLTAHFEDLEQCYFSNKMSRITDEGRNLNQLDDFMECLSKFTRYNSVRPLATLSYASDLYSGSSIVSSIEFDRDCDYFAIAGVTKKIKVFEYGTVIQDAVDIHYPVNEMTCNSKISCISWSSYHKNLLASSDYEGTVILWDGFTGQRSKVYQEHEKRCWSVDFNLMDPKLLASGSDDAKVKLWSTNLDNSVASIEAKANVCCVKFSPTSRYHLAFGCADHCVHYYDLRNTKQPIMVFKGHRKAVSYAKFVNGEEIVSASTDSQLKLWNVNKPHCLRSFKGSENNSLYLYYKGLSKTLLTFKFDTVKSVLDKDKKEDDTNEFVSAVCWRALPDGVSLSF</sequence>
<reference evidence="11" key="2">
    <citation type="submission" date="2025-08" db="UniProtKB">
        <authorList>
            <consortium name="Ensembl"/>
        </authorList>
    </citation>
    <scope>IDENTIFICATION</scope>
</reference>
<evidence type="ECO:0000256" key="9">
    <source>
        <dbReference type="SAM" id="MobiDB-lite"/>
    </source>
</evidence>
<dbReference type="InterPro" id="IPR015943">
    <property type="entry name" value="WD40/YVTN_repeat-like_dom_sf"/>
</dbReference>
<evidence type="ECO:0000256" key="1">
    <source>
        <dbReference type="ARBA" id="ARBA00022574"/>
    </source>
</evidence>
<dbReference type="PROSITE" id="PS00518">
    <property type="entry name" value="ZF_RING_1"/>
    <property type="match status" value="1"/>
</dbReference>
<evidence type="ECO:0000256" key="6">
    <source>
        <dbReference type="PROSITE-ProRule" id="PRU00175"/>
    </source>
</evidence>
<keyword evidence="1 7" id="KW-0853">WD repeat</keyword>
<dbReference type="AlphaFoldDB" id="A0AAQ6AJL9"/>
<gene>
    <name evidence="11" type="primary">COP1</name>
</gene>
<dbReference type="PROSITE" id="PS50089">
    <property type="entry name" value="ZF_RING_2"/>
    <property type="match status" value="1"/>
</dbReference>
<accession>A0AAQ6AJL9</accession>
<keyword evidence="3" id="KW-0677">Repeat</keyword>
<dbReference type="SUPFAM" id="SSF50978">
    <property type="entry name" value="WD40 repeat-like"/>
    <property type="match status" value="1"/>
</dbReference>
<dbReference type="InterPro" id="IPR042755">
    <property type="entry name" value="COP1"/>
</dbReference>
<evidence type="ECO:0000256" key="3">
    <source>
        <dbReference type="ARBA" id="ARBA00022737"/>
    </source>
</evidence>